<name>A0ABV0GQQ7_PAENI</name>
<dbReference type="RefSeq" id="WP_026540935.1">
    <property type="nucleotide sequence ID" value="NZ_JBBMFV010000004.1"/>
</dbReference>
<gene>
    <name evidence="1" type="ORF">V3C41_07420</name>
</gene>
<evidence type="ECO:0000313" key="2">
    <source>
        <dbReference type="Proteomes" id="UP001448614"/>
    </source>
</evidence>
<organism evidence="1 2">
    <name type="scientific">Paenarthrobacter nicotinovorans</name>
    <name type="common">Arthrobacter nicotinovorans</name>
    <dbReference type="NCBI Taxonomy" id="29320"/>
    <lineage>
        <taxon>Bacteria</taxon>
        <taxon>Bacillati</taxon>
        <taxon>Actinomycetota</taxon>
        <taxon>Actinomycetes</taxon>
        <taxon>Micrococcales</taxon>
        <taxon>Micrococcaceae</taxon>
        <taxon>Paenarthrobacter</taxon>
    </lineage>
</organism>
<keyword evidence="2" id="KW-1185">Reference proteome</keyword>
<evidence type="ECO:0000313" key="1">
    <source>
        <dbReference type="EMBL" id="MEO3940893.1"/>
    </source>
</evidence>
<dbReference type="Proteomes" id="UP001448614">
    <property type="component" value="Unassembled WGS sequence"/>
</dbReference>
<dbReference type="EMBL" id="JBBMFV010000004">
    <property type="protein sequence ID" value="MEO3940893.1"/>
    <property type="molecule type" value="Genomic_DNA"/>
</dbReference>
<comment type="caution">
    <text evidence="1">The sequence shown here is derived from an EMBL/GenBank/DDBJ whole genome shotgun (WGS) entry which is preliminary data.</text>
</comment>
<accession>A0ABV0GQQ7</accession>
<proteinExistence type="predicted"/>
<protein>
    <submittedName>
        <fullName evidence="1">Uncharacterized protein</fullName>
    </submittedName>
</protein>
<reference evidence="1 2" key="1">
    <citation type="journal article" date="2024" name="Appl. Microbiol. Biotechnol.">
        <title>Biosynthetic gene clusters with biotechnological applications in novel Antarctic isolates from Actinomycetota.</title>
        <authorList>
            <person name="Bruna P."/>
            <person name="Nunez-Montero K."/>
            <person name="Contreras M.J."/>
            <person name="Leal K."/>
            <person name="Garcia M."/>
            <person name="Abanto M."/>
            <person name="Barrientos L."/>
        </authorList>
    </citation>
    <scope>NUCLEOTIDE SEQUENCE [LARGE SCALE GENOMIC DNA]</scope>
    <source>
        <strain evidence="1 2">Se16.17</strain>
    </source>
</reference>
<sequence length="255" mass="29009">MQKQLIQADQLASQLLLGSKWAPVTNTLSFINAPLEEAAKVWHEWNQSKAQNKDDALMIEATGTLEEQFARLVPLDSGGRHLFLETKNPEWTAAVNNSVSGPDLSSMLYFRYSQARGIRSVTVTEIPHSVDKKSYPEYRGRYGVRKIMVMGSEEFASYVSLVNDDRWVFDRDGTAFADFEDKEAYKSVRATDRFTHDMLVRYCQNLGLDPFNEDFYVPNGRGILVDFNNHSKNKTFTLAEARAGRENRDIPPVGR</sequence>